<dbReference type="Gene3D" id="3.30.470.20">
    <property type="entry name" value="ATP-grasp fold, B domain"/>
    <property type="match status" value="1"/>
</dbReference>
<organism evidence="6">
    <name type="scientific">Trepomonas sp. PC1</name>
    <dbReference type="NCBI Taxonomy" id="1076344"/>
    <lineage>
        <taxon>Eukaryota</taxon>
        <taxon>Metamonada</taxon>
        <taxon>Diplomonadida</taxon>
        <taxon>Hexamitidae</taxon>
        <taxon>Hexamitinae</taxon>
        <taxon>Trepomonas</taxon>
    </lineage>
</organism>
<evidence type="ECO:0000256" key="3">
    <source>
        <dbReference type="ARBA" id="ARBA00022840"/>
    </source>
</evidence>
<dbReference type="Pfam" id="PF03133">
    <property type="entry name" value="TTL"/>
    <property type="match status" value="1"/>
</dbReference>
<accession>A0A146KCX3</accession>
<dbReference type="PANTHER" id="PTHR12241">
    <property type="entry name" value="TUBULIN POLYGLUTAMYLASE"/>
    <property type="match status" value="1"/>
</dbReference>
<dbReference type="GO" id="GO:0036064">
    <property type="term" value="C:ciliary basal body"/>
    <property type="evidence" value="ECO:0007669"/>
    <property type="project" value="TreeGrafter"/>
</dbReference>
<keyword evidence="1 6" id="KW-0436">Ligase</keyword>
<dbReference type="InterPro" id="IPR004344">
    <property type="entry name" value="TTL/TTLL_fam"/>
</dbReference>
<gene>
    <name evidence="6" type="ORF">TPC1_14167</name>
</gene>
<reference evidence="6" key="1">
    <citation type="submission" date="2015-07" db="EMBL/GenBank/DDBJ databases">
        <title>Adaptation to a free-living lifestyle via gene acquisitions in the diplomonad Trepomonas sp. PC1.</title>
        <authorList>
            <person name="Xu F."/>
            <person name="Jerlstrom-Hultqvist J."/>
            <person name="Kolisko M."/>
            <person name="Simpson A.G.B."/>
            <person name="Roger A.J."/>
            <person name="Svard S.G."/>
            <person name="Andersson J.O."/>
        </authorList>
    </citation>
    <scope>NUCLEOTIDE SEQUENCE</scope>
    <source>
        <strain evidence="6">PC1</strain>
    </source>
</reference>
<dbReference type="EMBL" id="GDID01003081">
    <property type="protein sequence ID" value="JAP93525.1"/>
    <property type="molecule type" value="Transcribed_RNA"/>
</dbReference>
<name>A0A146KCX3_9EUKA</name>
<keyword evidence="3" id="KW-0067">ATP-binding</keyword>
<dbReference type="AlphaFoldDB" id="A0A146KCX3"/>
<evidence type="ECO:0000256" key="4">
    <source>
        <dbReference type="ARBA" id="ARBA00041448"/>
    </source>
</evidence>
<evidence type="ECO:0000256" key="1">
    <source>
        <dbReference type="ARBA" id="ARBA00022598"/>
    </source>
</evidence>
<dbReference type="GO" id="GO:0015631">
    <property type="term" value="F:tubulin binding"/>
    <property type="evidence" value="ECO:0007669"/>
    <property type="project" value="TreeGrafter"/>
</dbReference>
<protein>
    <recommendedName>
        <fullName evidence="4">Tubulin--tyrosine ligase-like protein 5</fullName>
    </recommendedName>
</protein>
<dbReference type="PROSITE" id="PS51221">
    <property type="entry name" value="TTL"/>
    <property type="match status" value="1"/>
</dbReference>
<evidence type="ECO:0000256" key="2">
    <source>
        <dbReference type="ARBA" id="ARBA00022741"/>
    </source>
</evidence>
<dbReference type="GO" id="GO:0005524">
    <property type="term" value="F:ATP binding"/>
    <property type="evidence" value="ECO:0007669"/>
    <property type="project" value="UniProtKB-KW"/>
</dbReference>
<evidence type="ECO:0000313" key="6">
    <source>
        <dbReference type="EMBL" id="JAP93525.1"/>
    </source>
</evidence>
<keyword evidence="2" id="KW-0547">Nucleotide-binding</keyword>
<dbReference type="PANTHER" id="PTHR12241:SF145">
    <property type="entry name" value="TUBULIN POLYGLUTAMYLASE TTLL5"/>
    <property type="match status" value="1"/>
</dbReference>
<comment type="catalytic activity">
    <reaction evidence="5">
        <text>L-glutamyl-[protein] + L-glutamate + ATP = gamma-L-glutamyl-L-glutamyl-[protein] + ADP + phosphate + H(+)</text>
        <dbReference type="Rhea" id="RHEA:60144"/>
        <dbReference type="Rhea" id="RHEA-COMP:10208"/>
        <dbReference type="Rhea" id="RHEA-COMP:15517"/>
        <dbReference type="ChEBI" id="CHEBI:15378"/>
        <dbReference type="ChEBI" id="CHEBI:29973"/>
        <dbReference type="ChEBI" id="CHEBI:29985"/>
        <dbReference type="ChEBI" id="CHEBI:30616"/>
        <dbReference type="ChEBI" id="CHEBI:43474"/>
        <dbReference type="ChEBI" id="CHEBI:143622"/>
        <dbReference type="ChEBI" id="CHEBI:456216"/>
    </reaction>
    <physiologicalReaction direction="left-to-right" evidence="5">
        <dbReference type="Rhea" id="RHEA:60145"/>
    </physiologicalReaction>
</comment>
<proteinExistence type="predicted"/>
<dbReference type="GO" id="GO:0000226">
    <property type="term" value="P:microtubule cytoskeleton organization"/>
    <property type="evidence" value="ECO:0007669"/>
    <property type="project" value="TreeGrafter"/>
</dbReference>
<evidence type="ECO:0000256" key="5">
    <source>
        <dbReference type="ARBA" id="ARBA00049274"/>
    </source>
</evidence>
<dbReference type="GO" id="GO:0070740">
    <property type="term" value="F:tubulin-glutamic acid ligase activity"/>
    <property type="evidence" value="ECO:0007669"/>
    <property type="project" value="TreeGrafter"/>
</dbReference>
<sequence length="493" mass="58162">MSFKNTIVPNDSSVYVIKKYLEPDYYEIAPQPKLYHNRWLPRMSKQLKPAYEDDFDWVQGKQWDDCYAPFTKKNCKNDIQDIDFDVMSAIIPLCCGDWLKKIKPNQYVNMLPTTKILYQKYQLGRAISDYSQKRPDVQPAQPKSYEANSKELIDLFKNGGHVICKQSGGYGSHGTIITNEMKKVRSKGYVIQKFEEDILMYKGHRFENRQFFIVTNLDPLIAYTHPSGFSRFQKHKYEGIKSKLMDNIQAPMNDAYGLDQNKWITDGGFKANISSRHLMKLIDEDEQNFNAINRINSSYIAQQQDYLVSRILTQTIDKMLVNYDEQYKTYPKRFFQLFGIDQFFLRNGSSQAYEVNGKSSLIEANVNLDQSLNYVDIYPQMLNLIGIRRIDEPIEQIPIKYSMDIEELRKIMNQNKRINLTTLTQYEQRCYWQILDEETRLGEFRRIKFENTMDEFIEPSYLTQLVYYLKKLGVTSKNKRLTYAQKKKSNDII</sequence>